<reference evidence="10" key="3">
    <citation type="submission" date="2025-09" db="UniProtKB">
        <authorList>
            <consortium name="Ensembl"/>
        </authorList>
    </citation>
    <scope>IDENTIFICATION</scope>
</reference>
<dbReference type="AlphaFoldDB" id="A0A2K5W0G0"/>
<dbReference type="SMART" id="SM00479">
    <property type="entry name" value="EXOIII"/>
    <property type="match status" value="1"/>
</dbReference>
<proteinExistence type="inferred from homology"/>
<keyword evidence="11" id="KW-1185">Reference proteome</keyword>
<sequence length="523" mass="57297">MPLAKTAAQVRCGRTAQAARNQRRGPGFQPFAERRALPGTGACALRHAGRMRGLFRSLFLGQVAAVSVFRPGLGRPLCCRGAGPGRPGSWWPPAQALDRSRMVKAKVPASKGAPSSPVAKPGPVKTLTRKKNKKKKRFWKSKAQEVSKKPGSGPGVVVRPPKAPEDFSQNWKALQEWLLKQKSQTAEKPLVISQMGSKKKPKIIQRNKKDTSPQVAGEEMPAGKEQEASRGSVPSGSKMDRKAPGPRSKASGAEHSKKGTKERTNSDIVPERGDIKHKKRKAKEAAPAPPTEEDIWFDDVDPADIEAAIGPEAAKIARKQLGQSEGSVSLSLMKEQAFGGLTRALALDCEMVGVGPKGEDSVAARVSIVNQYGKCVYDKYVKPTEPVTDYRTAVSGIRPENLKQGEQLEVVQKEVAEMLKGRILVGHALHNDLKVLFLDHPKKKIRDTQKYKPFKSQVKSGRPSLRLLSEKILGLQVQQAEHCSIQDAQAAMRLYIMVKKEWESMARDRRPLLTAPDHCSDDT</sequence>
<dbReference type="GeneTree" id="ENSGT00940000159607"/>
<dbReference type="GO" id="GO:0003690">
    <property type="term" value="F:double-stranded DNA binding"/>
    <property type="evidence" value="ECO:0007669"/>
    <property type="project" value="Ensembl"/>
</dbReference>
<feature type="region of interest" description="Disordered" evidence="8">
    <location>
        <begin position="102"/>
        <end position="164"/>
    </location>
</feature>
<dbReference type="Bgee" id="ENSMFAG00000042425">
    <property type="expression patterns" value="Expressed in skeletal muscle tissue and 13 other cell types or tissues"/>
</dbReference>
<keyword evidence="4" id="KW-0540">Nuclease</keyword>
<evidence type="ECO:0000256" key="3">
    <source>
        <dbReference type="ARBA" id="ARBA00016937"/>
    </source>
</evidence>
<evidence type="ECO:0000256" key="4">
    <source>
        <dbReference type="ARBA" id="ARBA00022722"/>
    </source>
</evidence>
<feature type="compositionally biased region" description="Basic residues" evidence="8">
    <location>
        <begin position="127"/>
        <end position="140"/>
    </location>
</feature>
<evidence type="ECO:0000256" key="5">
    <source>
        <dbReference type="ARBA" id="ARBA00022801"/>
    </source>
</evidence>
<dbReference type="Proteomes" id="UP000233100">
    <property type="component" value="Chromosome 15"/>
</dbReference>
<reference evidence="10" key="2">
    <citation type="submission" date="2025-08" db="UniProtKB">
        <authorList>
            <consortium name="Ensembl"/>
        </authorList>
    </citation>
    <scope>IDENTIFICATION</scope>
</reference>
<keyword evidence="6" id="KW-0269">Exonuclease</keyword>
<dbReference type="GO" id="GO:0006364">
    <property type="term" value="P:rRNA processing"/>
    <property type="evidence" value="ECO:0007669"/>
    <property type="project" value="InterPro"/>
</dbReference>
<dbReference type="GO" id="GO:0016607">
    <property type="term" value="C:nuclear speck"/>
    <property type="evidence" value="ECO:0007669"/>
    <property type="project" value="Ensembl"/>
</dbReference>
<dbReference type="GO" id="GO:0006281">
    <property type="term" value="P:DNA repair"/>
    <property type="evidence" value="ECO:0007669"/>
    <property type="project" value="Ensembl"/>
</dbReference>
<dbReference type="GO" id="GO:0008408">
    <property type="term" value="F:3'-5' exonuclease activity"/>
    <property type="evidence" value="ECO:0007669"/>
    <property type="project" value="Ensembl"/>
</dbReference>
<dbReference type="Gene3D" id="3.30.420.10">
    <property type="entry name" value="Ribonuclease H-like superfamily/Ribonuclease H"/>
    <property type="match status" value="1"/>
</dbReference>
<keyword evidence="7" id="KW-0539">Nucleus</keyword>
<dbReference type="GO" id="GO:0004519">
    <property type="term" value="F:endonuclease activity"/>
    <property type="evidence" value="ECO:0007669"/>
    <property type="project" value="Ensembl"/>
</dbReference>
<dbReference type="InterPro" id="IPR047021">
    <property type="entry name" value="REXO1/3/4-like"/>
</dbReference>
<keyword evidence="5" id="KW-0378">Hydrolase</keyword>
<dbReference type="Pfam" id="PF00929">
    <property type="entry name" value="RNase_T"/>
    <property type="match status" value="1"/>
</dbReference>
<organism evidence="10 11">
    <name type="scientific">Macaca fascicularis</name>
    <name type="common">Crab-eating macaque</name>
    <name type="synonym">Cynomolgus monkey</name>
    <dbReference type="NCBI Taxonomy" id="9541"/>
    <lineage>
        <taxon>Eukaryota</taxon>
        <taxon>Metazoa</taxon>
        <taxon>Chordata</taxon>
        <taxon>Craniata</taxon>
        <taxon>Vertebrata</taxon>
        <taxon>Euteleostomi</taxon>
        <taxon>Mammalia</taxon>
        <taxon>Eutheria</taxon>
        <taxon>Euarchontoglires</taxon>
        <taxon>Primates</taxon>
        <taxon>Haplorrhini</taxon>
        <taxon>Catarrhini</taxon>
        <taxon>Cercopithecidae</taxon>
        <taxon>Cercopithecinae</taxon>
        <taxon>Macaca</taxon>
    </lineage>
</organism>
<dbReference type="InterPro" id="IPR013520">
    <property type="entry name" value="Ribonucl_H"/>
</dbReference>
<evidence type="ECO:0000256" key="6">
    <source>
        <dbReference type="ARBA" id="ARBA00022839"/>
    </source>
</evidence>
<dbReference type="PANTHER" id="PTHR12801">
    <property type="entry name" value="RNA EXONUCLEASE REXO1 / RECO3 FAMILY MEMBER-RELATED"/>
    <property type="match status" value="1"/>
</dbReference>
<evidence type="ECO:0000313" key="11">
    <source>
        <dbReference type="Proteomes" id="UP000233100"/>
    </source>
</evidence>
<dbReference type="Ensembl" id="ENSMFAT00000004684.2">
    <property type="protein sequence ID" value="ENSMFAP00000030478.2"/>
    <property type="gene ID" value="ENSMFAG00000042425.2"/>
</dbReference>
<evidence type="ECO:0000259" key="9">
    <source>
        <dbReference type="SMART" id="SM00479"/>
    </source>
</evidence>
<feature type="compositionally biased region" description="Low complexity" evidence="8">
    <location>
        <begin position="149"/>
        <end position="160"/>
    </location>
</feature>
<dbReference type="InterPro" id="IPR036397">
    <property type="entry name" value="RNaseH_sf"/>
</dbReference>
<dbReference type="FunFam" id="3.30.420.10:FF:000007">
    <property type="entry name" value="Interferon-stimulated exonuclease gene 20"/>
    <property type="match status" value="1"/>
</dbReference>
<evidence type="ECO:0000313" key="10">
    <source>
        <dbReference type="Ensembl" id="ENSMFAP00000030478.2"/>
    </source>
</evidence>
<dbReference type="PANTHER" id="PTHR12801:SF158">
    <property type="entry name" value="RNA EXONUCLEASE 4"/>
    <property type="match status" value="1"/>
</dbReference>
<dbReference type="CDD" id="cd06144">
    <property type="entry name" value="REX4_like"/>
    <property type="match status" value="1"/>
</dbReference>
<feature type="domain" description="Exonuclease" evidence="9">
    <location>
        <begin position="343"/>
        <end position="504"/>
    </location>
</feature>
<comment type="subcellular location">
    <subcellularLocation>
        <location evidence="1">Nucleus</location>
        <location evidence="1">Nucleolus</location>
    </subcellularLocation>
</comment>
<dbReference type="InterPro" id="IPR012337">
    <property type="entry name" value="RNaseH-like_sf"/>
</dbReference>
<evidence type="ECO:0000256" key="7">
    <source>
        <dbReference type="ARBA" id="ARBA00023242"/>
    </source>
</evidence>
<dbReference type="SUPFAM" id="SSF53098">
    <property type="entry name" value="Ribonuclease H-like"/>
    <property type="match status" value="1"/>
</dbReference>
<feature type="region of interest" description="Disordered" evidence="8">
    <location>
        <begin position="1"/>
        <end position="33"/>
    </location>
</feature>
<dbReference type="GO" id="GO:0003697">
    <property type="term" value="F:single-stranded DNA binding"/>
    <property type="evidence" value="ECO:0007669"/>
    <property type="project" value="Ensembl"/>
</dbReference>
<feature type="compositionally biased region" description="Basic and acidic residues" evidence="8">
    <location>
        <begin position="252"/>
        <end position="274"/>
    </location>
</feature>
<comment type="similarity">
    <text evidence="2">Belongs to the REXO4 family.</text>
</comment>
<name>A0A2K5W0G0_MACFA</name>
<dbReference type="VEuPathDB" id="HostDB:ENSMFAG00000042425"/>
<gene>
    <name evidence="10" type="primary">REXO4</name>
</gene>
<accession>A0A2K5W0G0</accession>
<evidence type="ECO:0000256" key="1">
    <source>
        <dbReference type="ARBA" id="ARBA00004604"/>
    </source>
</evidence>
<dbReference type="STRING" id="9541.ENSMFAP00000030478"/>
<dbReference type="GO" id="GO:0006308">
    <property type="term" value="P:DNA catabolic process"/>
    <property type="evidence" value="ECO:0007669"/>
    <property type="project" value="Ensembl"/>
</dbReference>
<feature type="region of interest" description="Disordered" evidence="8">
    <location>
        <begin position="189"/>
        <end position="296"/>
    </location>
</feature>
<protein>
    <recommendedName>
        <fullName evidence="3">RNA exonuclease 4</fullName>
    </recommendedName>
</protein>
<feature type="compositionally biased region" description="Basic residues" evidence="8">
    <location>
        <begin position="197"/>
        <end position="206"/>
    </location>
</feature>
<evidence type="ECO:0000256" key="8">
    <source>
        <dbReference type="SAM" id="MobiDB-lite"/>
    </source>
</evidence>
<reference evidence="10 11" key="1">
    <citation type="submission" date="2013-03" db="EMBL/GenBank/DDBJ databases">
        <authorList>
            <person name="Warren W."/>
            <person name="Wilson R.K."/>
        </authorList>
    </citation>
    <scope>NUCLEOTIDE SEQUENCE</scope>
</reference>
<dbReference type="GO" id="GO:0005730">
    <property type="term" value="C:nucleolus"/>
    <property type="evidence" value="ECO:0007669"/>
    <property type="project" value="UniProtKB-SubCell"/>
</dbReference>
<dbReference type="InterPro" id="IPR037431">
    <property type="entry name" value="REX4_DEDDh_dom"/>
</dbReference>
<evidence type="ECO:0000256" key="2">
    <source>
        <dbReference type="ARBA" id="ARBA00010489"/>
    </source>
</evidence>